<comment type="caution">
    <text evidence="2">The sequence shown here is derived from an EMBL/GenBank/DDBJ whole genome shotgun (WGS) entry which is preliminary data.</text>
</comment>
<evidence type="ECO:0000313" key="2">
    <source>
        <dbReference type="EMBL" id="RLV59756.1"/>
    </source>
</evidence>
<evidence type="ECO:0000313" key="3">
    <source>
        <dbReference type="Proteomes" id="UP000281474"/>
    </source>
</evidence>
<dbReference type="RefSeq" id="WP_121838925.1">
    <property type="nucleotide sequence ID" value="NZ_ML014776.1"/>
</dbReference>
<dbReference type="InterPro" id="IPR032710">
    <property type="entry name" value="NTF2-like_dom_sf"/>
</dbReference>
<protein>
    <recommendedName>
        <fullName evidence="1">SnoaL-like domain-containing protein</fullName>
    </recommendedName>
</protein>
<gene>
    <name evidence="2" type="ORF">D5018_10320</name>
</gene>
<organism evidence="2 3">
    <name type="scientific">Parashewanella curva</name>
    <dbReference type="NCBI Taxonomy" id="2338552"/>
    <lineage>
        <taxon>Bacteria</taxon>
        <taxon>Pseudomonadati</taxon>
        <taxon>Pseudomonadota</taxon>
        <taxon>Gammaproteobacteria</taxon>
        <taxon>Alteromonadales</taxon>
        <taxon>Shewanellaceae</taxon>
        <taxon>Parashewanella</taxon>
    </lineage>
</organism>
<dbReference type="Proteomes" id="UP000281474">
    <property type="component" value="Unassembled WGS sequence"/>
</dbReference>
<sequence>MPKGQLIALANEYMKQHSAKNAEAIASLFVQHGSIQCWGTSSDEEVHSLAELKTMVQLDYDATQTLSLSCNDLEVFHTDHSGVVFGNWKAEYRLIGENMTHELILRTTLYAEVINEKWQIKHAHWSVAADNQTLAEDQPIKIDIQ</sequence>
<dbReference type="AlphaFoldDB" id="A0A3L8PWL4"/>
<accession>A0A3L8PWL4</accession>
<dbReference type="Gene3D" id="3.10.450.50">
    <property type="match status" value="1"/>
</dbReference>
<dbReference type="Pfam" id="PF13474">
    <property type="entry name" value="SnoaL_3"/>
    <property type="match status" value="1"/>
</dbReference>
<dbReference type="InterPro" id="IPR037401">
    <property type="entry name" value="SnoaL-like"/>
</dbReference>
<proteinExistence type="predicted"/>
<reference evidence="2 3" key="1">
    <citation type="submission" date="2018-09" db="EMBL/GenBank/DDBJ databases">
        <title>Phylogeny of the Shewanellaceae, and recommendation for two new genera, Pseudoshewanella and Parashewanella.</title>
        <authorList>
            <person name="Wang G."/>
        </authorList>
    </citation>
    <scope>NUCLEOTIDE SEQUENCE [LARGE SCALE GENOMIC DNA]</scope>
    <source>
        <strain evidence="2 3">C51</strain>
    </source>
</reference>
<feature type="domain" description="SnoaL-like" evidence="1">
    <location>
        <begin position="8"/>
        <end position="129"/>
    </location>
</feature>
<name>A0A3L8PWL4_9GAMM</name>
<dbReference type="SUPFAM" id="SSF54427">
    <property type="entry name" value="NTF2-like"/>
    <property type="match status" value="1"/>
</dbReference>
<dbReference type="EMBL" id="QZEI01000027">
    <property type="protein sequence ID" value="RLV59756.1"/>
    <property type="molecule type" value="Genomic_DNA"/>
</dbReference>
<dbReference type="OrthoDB" id="6399704at2"/>
<evidence type="ECO:0000259" key="1">
    <source>
        <dbReference type="Pfam" id="PF13474"/>
    </source>
</evidence>
<keyword evidence="3" id="KW-1185">Reference proteome</keyword>